<dbReference type="GO" id="GO:0000166">
    <property type="term" value="F:nucleotide binding"/>
    <property type="evidence" value="ECO:0007669"/>
    <property type="project" value="InterPro"/>
</dbReference>
<dbReference type="InterPro" id="IPR044876">
    <property type="entry name" value="HRDC_dom_sf"/>
</dbReference>
<dbReference type="EC" id="2.7.7.6" evidence="1"/>
<dbReference type="Gene3D" id="1.10.150.80">
    <property type="entry name" value="HRDC domain"/>
    <property type="match status" value="1"/>
</dbReference>
<accession>A0B7V5</accession>
<dbReference type="SUPFAM" id="SSF47819">
    <property type="entry name" value="HRDC-like"/>
    <property type="match status" value="1"/>
</dbReference>
<comment type="function">
    <text evidence="1">DNA-dependent RNA polymerase (RNAP) catalyzes the transcription of DNA into RNA using the four ribonucleoside triphosphates as substrates. This subunit is less well bound than the others.</text>
</comment>
<dbReference type="PANTHER" id="PTHR39646:SF1">
    <property type="entry name" value="DNA-DIRECTED RNA POLYMERASE SUBUNIT RPO4"/>
    <property type="match status" value="1"/>
</dbReference>
<dbReference type="HOGENOM" id="CLU_165892_0_0_2"/>
<comment type="catalytic activity">
    <reaction evidence="1">
        <text>RNA(n) + a ribonucleoside 5'-triphosphate = RNA(n+1) + diphosphate</text>
        <dbReference type="Rhea" id="RHEA:21248"/>
        <dbReference type="Rhea" id="RHEA-COMP:14527"/>
        <dbReference type="Rhea" id="RHEA-COMP:17342"/>
        <dbReference type="ChEBI" id="CHEBI:33019"/>
        <dbReference type="ChEBI" id="CHEBI:61557"/>
        <dbReference type="ChEBI" id="CHEBI:140395"/>
        <dbReference type="EC" id="2.7.7.6"/>
    </reaction>
</comment>
<organism evidence="2 3">
    <name type="scientific">Methanothrix thermoacetophila (strain DSM 6194 / JCM 14653 / NBRC 101360 / PT)</name>
    <name type="common">Methanosaeta thermophila</name>
    <dbReference type="NCBI Taxonomy" id="349307"/>
    <lineage>
        <taxon>Archaea</taxon>
        <taxon>Methanobacteriati</taxon>
        <taxon>Methanobacteriota</taxon>
        <taxon>Stenosarchaea group</taxon>
        <taxon>Methanomicrobia</taxon>
        <taxon>Methanotrichales</taxon>
        <taxon>Methanotrichaceae</taxon>
        <taxon>Methanothrix</taxon>
    </lineage>
</organism>
<dbReference type="KEGG" id="mtp:Mthe_0994"/>
<dbReference type="OrthoDB" id="25158at2157"/>
<dbReference type="PANTHER" id="PTHR39646">
    <property type="entry name" value="RNA POLYMERASE RPB4"/>
    <property type="match status" value="1"/>
</dbReference>
<dbReference type="GO" id="GO:0005737">
    <property type="term" value="C:cytoplasm"/>
    <property type="evidence" value="ECO:0007669"/>
    <property type="project" value="UniProtKB-SubCell"/>
</dbReference>
<keyword evidence="1" id="KW-0963">Cytoplasm</keyword>
<dbReference type="STRING" id="349307.Mthe_0994"/>
<name>A0B7V5_METTP</name>
<evidence type="ECO:0000313" key="2">
    <source>
        <dbReference type="EMBL" id="ABK14779.1"/>
    </source>
</evidence>
<dbReference type="Gene3D" id="6.10.140.10">
    <property type="match status" value="1"/>
</dbReference>
<keyword evidence="1 2" id="KW-0548">Nucleotidyltransferase</keyword>
<keyword evidence="1 2" id="KW-0808">Transferase</keyword>
<dbReference type="AlphaFoldDB" id="A0B7V5"/>
<dbReference type="Pfam" id="PF03874">
    <property type="entry name" value="RNA_pol_Rpb4"/>
    <property type="match status" value="1"/>
</dbReference>
<proteinExistence type="inferred from homology"/>
<keyword evidence="1" id="KW-0804">Transcription</keyword>
<dbReference type="InterPro" id="IPR005574">
    <property type="entry name" value="Rpb4/RPC9"/>
</dbReference>
<dbReference type="InterPro" id="IPR010924">
    <property type="entry name" value="Rpo4"/>
</dbReference>
<dbReference type="GO" id="GO:0003899">
    <property type="term" value="F:DNA-directed RNA polymerase activity"/>
    <property type="evidence" value="ECO:0007669"/>
    <property type="project" value="UniProtKB-UniRule"/>
</dbReference>
<dbReference type="HAMAP" id="MF_00864">
    <property type="entry name" value="RNApol_arch_Rpo4"/>
    <property type="match status" value="1"/>
</dbReference>
<dbReference type="PIRSF" id="PIRSF005053">
    <property type="entry name" value="RNA_pol_F_arch"/>
    <property type="match status" value="1"/>
</dbReference>
<gene>
    <name evidence="1" type="primary">rpo4</name>
    <name evidence="1" type="synonym">rpoF</name>
    <name evidence="2" type="ordered locus">Mthe_0994</name>
</gene>
<dbReference type="RefSeq" id="WP_011696173.1">
    <property type="nucleotide sequence ID" value="NC_008553.1"/>
</dbReference>
<dbReference type="Proteomes" id="UP000000674">
    <property type="component" value="Chromosome"/>
</dbReference>
<dbReference type="EMBL" id="CP000477">
    <property type="protein sequence ID" value="ABK14779.1"/>
    <property type="molecule type" value="Genomic_DNA"/>
</dbReference>
<comment type="subcellular location">
    <subcellularLocation>
        <location evidence="1">Cytoplasm</location>
    </subcellularLocation>
</comment>
<evidence type="ECO:0000313" key="3">
    <source>
        <dbReference type="Proteomes" id="UP000000674"/>
    </source>
</evidence>
<evidence type="ECO:0000256" key="1">
    <source>
        <dbReference type="HAMAP-Rule" id="MF_00864"/>
    </source>
</evidence>
<sequence>MIVKNVLKDELLTIAEVNALLKEIRERRSGEAEELGYELRRAMRHAELFSHSTPEESRQLVEALLALEKVTPEIAVKIADLRPMTRDELRAIYAKEKFSLTEEELDAILDIVRRG</sequence>
<dbReference type="GeneID" id="4462870"/>
<dbReference type="GO" id="GO:0006352">
    <property type="term" value="P:DNA-templated transcription initiation"/>
    <property type="evidence" value="ECO:0007669"/>
    <property type="project" value="InterPro"/>
</dbReference>
<comment type="similarity">
    <text evidence="1">Belongs to the eukaryotic RPB4 RNA polymerase subunit family.</text>
</comment>
<keyword evidence="3" id="KW-1185">Reference proteome</keyword>
<dbReference type="GO" id="GO:0000428">
    <property type="term" value="C:DNA-directed RNA polymerase complex"/>
    <property type="evidence" value="ECO:0007669"/>
    <property type="project" value="UniProtKB-KW"/>
</dbReference>
<keyword evidence="1 2" id="KW-0240">DNA-directed RNA polymerase</keyword>
<protein>
    <recommendedName>
        <fullName evidence="1">DNA-directed RNA polymerase subunit Rpo4</fullName>
        <ecNumber evidence="1">2.7.7.6</ecNumber>
    </recommendedName>
    <alternativeName>
        <fullName evidence="1">DNA-directed RNA polymerase subunit F</fullName>
    </alternativeName>
</protein>
<comment type="subunit">
    <text evidence="1">Part of the RNA polymerase complex. Forms a stalk with Rpo7 that extends from the main structure.</text>
</comment>
<dbReference type="InterPro" id="IPR010997">
    <property type="entry name" value="HRDC-like_sf"/>
</dbReference>
<reference evidence="2 3" key="1">
    <citation type="submission" date="2006-10" db="EMBL/GenBank/DDBJ databases">
        <title>Complete sequence of Methanosaeta thermophila PT.</title>
        <authorList>
            <consortium name="US DOE Joint Genome Institute"/>
            <person name="Copeland A."/>
            <person name="Lucas S."/>
            <person name="Lapidus A."/>
            <person name="Barry K."/>
            <person name="Detter J.C."/>
            <person name="Glavina del Rio T."/>
            <person name="Hammon N."/>
            <person name="Israni S."/>
            <person name="Pitluck S."/>
            <person name="Chain P."/>
            <person name="Malfatti S."/>
            <person name="Shin M."/>
            <person name="Vergez L."/>
            <person name="Schmutz J."/>
            <person name="Larimer F."/>
            <person name="Land M."/>
            <person name="Hauser L."/>
            <person name="Kyrpides N."/>
            <person name="Kim E."/>
            <person name="Smith K.S."/>
            <person name="Ingram-Smith C."/>
            <person name="Richardson P."/>
        </authorList>
    </citation>
    <scope>NUCLEOTIDE SEQUENCE [LARGE SCALE GENOMIC DNA]</scope>
    <source>
        <strain evidence="3">DSM 6194 / JCM 14653 / NBRC 101360 / PT</strain>
    </source>
</reference>